<dbReference type="InterPro" id="IPR017850">
    <property type="entry name" value="Alkaline_phosphatase_core_sf"/>
</dbReference>
<protein>
    <submittedName>
        <fullName evidence="1">Uncharacterized protein</fullName>
    </submittedName>
</protein>
<dbReference type="Gene3D" id="3.40.720.10">
    <property type="entry name" value="Alkaline Phosphatase, subunit A"/>
    <property type="match status" value="1"/>
</dbReference>
<dbReference type="FunFam" id="3.40.720.10:FF:000017">
    <property type="entry name" value="Predicted protein"/>
    <property type="match status" value="1"/>
</dbReference>
<dbReference type="GO" id="GO:0005615">
    <property type="term" value="C:extracellular space"/>
    <property type="evidence" value="ECO:0007669"/>
    <property type="project" value="TreeGrafter"/>
</dbReference>
<accession>A0A1B0BFR1</accession>
<dbReference type="PANTHER" id="PTHR10974">
    <property type="entry name" value="FI08016P-RELATED"/>
    <property type="match status" value="1"/>
</dbReference>
<evidence type="ECO:0000313" key="1">
    <source>
        <dbReference type="EnsemblMetazoa" id="GPPI028602-PA"/>
    </source>
</evidence>
<reference evidence="2" key="1">
    <citation type="submission" date="2015-01" db="EMBL/GenBank/DDBJ databases">
        <authorList>
            <person name="Aksoy S."/>
            <person name="Warren W."/>
            <person name="Wilson R.K."/>
        </authorList>
    </citation>
    <scope>NUCLEOTIDE SEQUENCE [LARGE SCALE GENOMIC DNA]</scope>
    <source>
        <strain evidence="2">IAEA</strain>
    </source>
</reference>
<dbReference type="AlphaFoldDB" id="A0A1B0BFR1"/>
<dbReference type="PANTHER" id="PTHR10974:SF9">
    <property type="entry name" value="DUF229 DOMAIN CONTAINING PROTEIN-RELATED"/>
    <property type="match status" value="1"/>
</dbReference>
<keyword evidence="2" id="KW-1185">Reference proteome</keyword>
<sequence length="632" mass="74047">MLRQLVIFTLAYFLSFSSMWANNIRKKIIIIIIFLITIRYKELYLNFTILQLAYRRNFEVVVNNYLVWSNSCHIPTISVYDKYILEQLDAEESPICSNKKPLVVKRYDAANEQYILYINFNLTNAYGATSDTLKCCYSQIIRVTENKIRYLRCKNFQQDFIVPMNIKYMLVECRKSSYNSLVYQEGLFFIYNREDRSKYSRMNIGDNTFPNLMAILTGFNLTDTQKVCQPHLSWGLSNCSTLFKTLRQQGFTTAFAEDECDINTFNFDKAGFRHEPTDYYQRPLLLAMEDRLMYLKRYGSRFCVGHKRYAEYIYDFGLEFAERYLGKTIFGLFWINSVSHNSWRGPLAIEERMLGYLQELHTKRILEHNVVVFFSDHGSRWGYLRNRKSGFIEERLPMFFMWLPKWFKKYYPEAGAALKQNKHRLTSPYDFHATLKHLSVLAQGKGFSTLQKMPAPQGCVTCQSLLKSIPVDRSCSQAGIEDYWCTCTPFYSVDTKSYQVREISETLIHHINTFLKLKNFTNLCRELTLKTVEAANIKMNIKSVNHTDYKRTTYRITFTVYPSDAKFDASYHLNYETKGTEINVETISRLNSYAKDSQCVKDVIAKKFCICSDSIGTADGNFPVNKTLLYSH</sequence>
<dbReference type="Proteomes" id="UP000092460">
    <property type="component" value="Unassembled WGS sequence"/>
</dbReference>
<dbReference type="EnsemblMetazoa" id="GPPI028602-RA">
    <property type="protein sequence ID" value="GPPI028602-PA"/>
    <property type="gene ID" value="GPPI028602"/>
</dbReference>
<organism evidence="1 2">
    <name type="scientific">Glossina palpalis gambiensis</name>
    <dbReference type="NCBI Taxonomy" id="67801"/>
    <lineage>
        <taxon>Eukaryota</taxon>
        <taxon>Metazoa</taxon>
        <taxon>Ecdysozoa</taxon>
        <taxon>Arthropoda</taxon>
        <taxon>Hexapoda</taxon>
        <taxon>Insecta</taxon>
        <taxon>Pterygota</taxon>
        <taxon>Neoptera</taxon>
        <taxon>Endopterygota</taxon>
        <taxon>Diptera</taxon>
        <taxon>Brachycera</taxon>
        <taxon>Muscomorpha</taxon>
        <taxon>Hippoboscoidea</taxon>
        <taxon>Glossinidae</taxon>
        <taxon>Glossina</taxon>
    </lineage>
</organism>
<dbReference type="CDD" id="cd16021">
    <property type="entry name" value="ALP_like"/>
    <property type="match status" value="1"/>
</dbReference>
<dbReference type="SUPFAM" id="SSF53649">
    <property type="entry name" value="Alkaline phosphatase-like"/>
    <property type="match status" value="1"/>
</dbReference>
<dbReference type="VEuPathDB" id="VectorBase:GPPI028602"/>
<name>A0A1B0BFR1_9MUSC</name>
<dbReference type="InterPro" id="IPR004245">
    <property type="entry name" value="DUF229"/>
</dbReference>
<proteinExistence type="predicted"/>
<dbReference type="Pfam" id="PF02995">
    <property type="entry name" value="DUF229"/>
    <property type="match status" value="2"/>
</dbReference>
<evidence type="ECO:0000313" key="2">
    <source>
        <dbReference type="Proteomes" id="UP000092460"/>
    </source>
</evidence>
<dbReference type="EMBL" id="JXJN01013627">
    <property type="status" value="NOT_ANNOTATED_CDS"/>
    <property type="molecule type" value="Genomic_DNA"/>
</dbReference>
<reference evidence="1" key="2">
    <citation type="submission" date="2020-05" db="UniProtKB">
        <authorList>
            <consortium name="EnsemblMetazoa"/>
        </authorList>
    </citation>
    <scope>IDENTIFICATION</scope>
    <source>
        <strain evidence="1">IAEA</strain>
    </source>
</reference>
<dbReference type="STRING" id="67801.A0A1B0BFR1"/>